<dbReference type="InParanoid" id="A8N419"/>
<dbReference type="AlphaFoldDB" id="A8N419"/>
<keyword evidence="2" id="KW-1185">Reference proteome</keyword>
<dbReference type="GeneID" id="6006046"/>
<evidence type="ECO:0008006" key="3">
    <source>
        <dbReference type="Google" id="ProtNLM"/>
    </source>
</evidence>
<dbReference type="VEuPathDB" id="FungiDB:CC1G_13021"/>
<dbReference type="RefSeq" id="XP_001829614.2">
    <property type="nucleotide sequence ID" value="XM_001829562.2"/>
</dbReference>
<evidence type="ECO:0000313" key="2">
    <source>
        <dbReference type="Proteomes" id="UP000001861"/>
    </source>
</evidence>
<gene>
    <name evidence="1" type="ORF">CC1G_13021</name>
</gene>
<comment type="caution">
    <text evidence="1">The sequence shown here is derived from an EMBL/GenBank/DDBJ whole genome shotgun (WGS) entry which is preliminary data.</text>
</comment>
<accession>A8N419</accession>
<proteinExistence type="predicted"/>
<organism evidence="1 2">
    <name type="scientific">Coprinopsis cinerea (strain Okayama-7 / 130 / ATCC MYA-4618 / FGSC 9003)</name>
    <name type="common">Inky cap fungus</name>
    <name type="synonym">Hormographiella aspergillata</name>
    <dbReference type="NCBI Taxonomy" id="240176"/>
    <lineage>
        <taxon>Eukaryota</taxon>
        <taxon>Fungi</taxon>
        <taxon>Dikarya</taxon>
        <taxon>Basidiomycota</taxon>
        <taxon>Agaricomycotina</taxon>
        <taxon>Agaricomycetes</taxon>
        <taxon>Agaricomycetidae</taxon>
        <taxon>Agaricales</taxon>
        <taxon>Agaricineae</taxon>
        <taxon>Psathyrellaceae</taxon>
        <taxon>Coprinopsis</taxon>
    </lineage>
</organism>
<evidence type="ECO:0000313" key="1">
    <source>
        <dbReference type="EMBL" id="EAU92206.2"/>
    </source>
</evidence>
<dbReference type="Proteomes" id="UP000001861">
    <property type="component" value="Unassembled WGS sequence"/>
</dbReference>
<dbReference type="EMBL" id="AACS02000001">
    <property type="protein sequence ID" value="EAU92206.2"/>
    <property type="molecule type" value="Genomic_DNA"/>
</dbReference>
<name>A8N419_COPC7</name>
<dbReference type="HOGENOM" id="CLU_688897_0_0_1"/>
<reference evidence="1 2" key="1">
    <citation type="journal article" date="2010" name="Proc. Natl. Acad. Sci. U.S.A.">
        <title>Insights into evolution of multicellular fungi from the assembled chromosomes of the mushroom Coprinopsis cinerea (Coprinus cinereus).</title>
        <authorList>
            <person name="Stajich J.E."/>
            <person name="Wilke S.K."/>
            <person name="Ahren D."/>
            <person name="Au C.H."/>
            <person name="Birren B.W."/>
            <person name="Borodovsky M."/>
            <person name="Burns C."/>
            <person name="Canback B."/>
            <person name="Casselton L.A."/>
            <person name="Cheng C.K."/>
            <person name="Deng J."/>
            <person name="Dietrich F.S."/>
            <person name="Fargo D.C."/>
            <person name="Farman M.L."/>
            <person name="Gathman A.C."/>
            <person name="Goldberg J."/>
            <person name="Guigo R."/>
            <person name="Hoegger P.J."/>
            <person name="Hooker J.B."/>
            <person name="Huggins A."/>
            <person name="James T.Y."/>
            <person name="Kamada T."/>
            <person name="Kilaru S."/>
            <person name="Kodira C."/>
            <person name="Kues U."/>
            <person name="Kupfer D."/>
            <person name="Kwan H.S."/>
            <person name="Lomsadze A."/>
            <person name="Li W."/>
            <person name="Lilly W.W."/>
            <person name="Ma L.J."/>
            <person name="Mackey A.J."/>
            <person name="Manning G."/>
            <person name="Martin F."/>
            <person name="Muraguchi H."/>
            <person name="Natvig D.O."/>
            <person name="Palmerini H."/>
            <person name="Ramesh M.A."/>
            <person name="Rehmeyer C.J."/>
            <person name="Roe B.A."/>
            <person name="Shenoy N."/>
            <person name="Stanke M."/>
            <person name="Ter-Hovhannisyan V."/>
            <person name="Tunlid A."/>
            <person name="Velagapudi R."/>
            <person name="Vision T.J."/>
            <person name="Zeng Q."/>
            <person name="Zolan M.E."/>
            <person name="Pukkila P.J."/>
        </authorList>
    </citation>
    <scope>NUCLEOTIDE SEQUENCE [LARGE SCALE GENOMIC DNA]</scope>
    <source>
        <strain evidence="2">Okayama-7 / 130 / ATCC MYA-4618 / FGSC 9003</strain>
    </source>
</reference>
<protein>
    <recommendedName>
        <fullName evidence="3">F-box domain-containing protein</fullName>
    </recommendedName>
</protein>
<sequence>MATDPLPEPRLFNIEGPVPSVGFLGGLPCGGFLMFWGRDGGVWYQRAGGPSRLLVPSACDEAKLASDHGLDMCVSLDLLSDCSVGDAYSREESLFPTAFNMAVLTQPSSFAVPPTDRTIIIQIWRVDVEVEHTNGEVLGYSARLLGSFIEPDRRRFCYSMSLHGTHIAYFTGRPHDVQVVFILDWTTCDTANVSRVVVSGVGGTAGILLPNDCLFVSARQSVQIWSWGSLAPTPLVPEAYRSWTSREAKLLWASPSIRAPHVRHCNLFPYFVHDSTRIVIPSYDGLLGFKIPLSSLHAGSSVTPEMIHLSKGPVQSEEYQYWFGYRAGIQYDNPSESYVVYQYSWEGQGETVELSRACLPSFEGEFHTGAGIYYDDAHGCLAAFGFGLEHGVSFSLSAIS</sequence>
<dbReference type="KEGG" id="cci:CC1G_13021"/>